<keyword evidence="3" id="KW-1185">Reference proteome</keyword>
<accession>A0AA43QU92</accession>
<reference evidence="2" key="1">
    <citation type="journal article" date="2023" name="Genome Biol. Evol.">
        <title>First Whole Genome Sequence and Flow Cytometry Genome Size Data for the Lichen-Forming Fungus Ramalina farinacea (Ascomycota).</title>
        <authorList>
            <person name="Llewellyn T."/>
            <person name="Mian S."/>
            <person name="Hill R."/>
            <person name="Leitch I.J."/>
            <person name="Gaya E."/>
        </authorList>
    </citation>
    <scope>NUCLEOTIDE SEQUENCE</scope>
    <source>
        <strain evidence="2">LIQ254RAFAR</strain>
    </source>
</reference>
<dbReference type="Proteomes" id="UP001161017">
    <property type="component" value="Unassembled WGS sequence"/>
</dbReference>
<evidence type="ECO:0000313" key="2">
    <source>
        <dbReference type="EMBL" id="MDI1490415.1"/>
    </source>
</evidence>
<protein>
    <submittedName>
        <fullName evidence="2">Uncharacterized protein</fullName>
    </submittedName>
</protein>
<proteinExistence type="predicted"/>
<evidence type="ECO:0000256" key="1">
    <source>
        <dbReference type="SAM" id="MobiDB-lite"/>
    </source>
</evidence>
<dbReference type="AlphaFoldDB" id="A0AA43QU92"/>
<gene>
    <name evidence="2" type="ORF">OHK93_001618</name>
</gene>
<dbReference type="EMBL" id="JAPUFD010000011">
    <property type="protein sequence ID" value="MDI1490415.1"/>
    <property type="molecule type" value="Genomic_DNA"/>
</dbReference>
<organism evidence="2 3">
    <name type="scientific">Ramalina farinacea</name>
    <dbReference type="NCBI Taxonomy" id="258253"/>
    <lineage>
        <taxon>Eukaryota</taxon>
        <taxon>Fungi</taxon>
        <taxon>Dikarya</taxon>
        <taxon>Ascomycota</taxon>
        <taxon>Pezizomycotina</taxon>
        <taxon>Lecanoromycetes</taxon>
        <taxon>OSLEUM clade</taxon>
        <taxon>Lecanoromycetidae</taxon>
        <taxon>Lecanorales</taxon>
        <taxon>Lecanorineae</taxon>
        <taxon>Ramalinaceae</taxon>
        <taxon>Ramalina</taxon>
    </lineage>
</organism>
<comment type="caution">
    <text evidence="2">The sequence shown here is derived from an EMBL/GenBank/DDBJ whole genome shotgun (WGS) entry which is preliminary data.</text>
</comment>
<sequence length="271" mass="28960">MNASCEKAATSPRCLIASHSSYKSSRKPKGDEEEEPAMNPSAQPRLLVVFLFALLTVRNIHAFPLDLDSSSALTNTNLTLPFAFNSTNLSQPLSSSLTAPIIHYIPNTWPILILHIDPVPYPTPLDSATLPIVMHAAINYQQHYMALHHLTRSSLYPDRYSWGFSTAFTLQACDMASSDAPNPWKVGDLLDVMDGMAQVADQIEWESMITVFRAAGGGASQEVAAGALYRDMPREDGGVTATSRDAGGVTCAAGRPGGGGSVIGNAPKLTG</sequence>
<feature type="region of interest" description="Disordered" evidence="1">
    <location>
        <begin position="16"/>
        <end position="39"/>
    </location>
</feature>
<evidence type="ECO:0000313" key="3">
    <source>
        <dbReference type="Proteomes" id="UP001161017"/>
    </source>
</evidence>
<name>A0AA43QU92_9LECA</name>